<feature type="compositionally biased region" description="Basic and acidic residues" evidence="1">
    <location>
        <begin position="70"/>
        <end position="84"/>
    </location>
</feature>
<evidence type="ECO:0000313" key="2">
    <source>
        <dbReference type="EMBL" id="CAH3188783.1"/>
    </source>
</evidence>
<feature type="region of interest" description="Disordered" evidence="1">
    <location>
        <begin position="50"/>
        <end position="165"/>
    </location>
</feature>
<organism evidence="2 3">
    <name type="scientific">Porites evermanni</name>
    <dbReference type="NCBI Taxonomy" id="104178"/>
    <lineage>
        <taxon>Eukaryota</taxon>
        <taxon>Metazoa</taxon>
        <taxon>Cnidaria</taxon>
        <taxon>Anthozoa</taxon>
        <taxon>Hexacorallia</taxon>
        <taxon>Scleractinia</taxon>
        <taxon>Fungiina</taxon>
        <taxon>Poritidae</taxon>
        <taxon>Porites</taxon>
    </lineage>
</organism>
<dbReference type="EMBL" id="CALNXI010002545">
    <property type="protein sequence ID" value="CAH3188783.1"/>
    <property type="molecule type" value="Genomic_DNA"/>
</dbReference>
<sequence>CNLEVVSENNSLSKNESENGSVNDLAESGILKKDMVLSTNKAIIRPAVDGNLTESKTENVTNCKSTKNGRAKEGLESCNRERAGNGHVVKNVRGDNDVDEVDDDMDDDDDDGDNDAADDDGCDDDDDDDDDDEDDDDDDDDNNEVEKEQEDEVEEEEVDEEESEQLLTYELLSQWPIEWRRTLKRVAELCIKKRYGQD</sequence>
<feature type="compositionally biased region" description="Acidic residues" evidence="1">
    <location>
        <begin position="97"/>
        <end position="164"/>
    </location>
</feature>
<feature type="non-terminal residue" evidence="2">
    <location>
        <position position="198"/>
    </location>
</feature>
<name>A0ABN8SB39_9CNID</name>
<feature type="compositionally biased region" description="Polar residues" evidence="1">
    <location>
        <begin position="52"/>
        <end position="68"/>
    </location>
</feature>
<dbReference type="Proteomes" id="UP001159427">
    <property type="component" value="Unassembled WGS sequence"/>
</dbReference>
<evidence type="ECO:0000313" key="3">
    <source>
        <dbReference type="Proteomes" id="UP001159427"/>
    </source>
</evidence>
<protein>
    <submittedName>
        <fullName evidence="2">Uncharacterized protein</fullName>
    </submittedName>
</protein>
<feature type="compositionally biased region" description="Low complexity" evidence="1">
    <location>
        <begin position="1"/>
        <end position="14"/>
    </location>
</feature>
<feature type="region of interest" description="Disordered" evidence="1">
    <location>
        <begin position="1"/>
        <end position="24"/>
    </location>
</feature>
<feature type="non-terminal residue" evidence="2">
    <location>
        <position position="1"/>
    </location>
</feature>
<keyword evidence="3" id="KW-1185">Reference proteome</keyword>
<proteinExistence type="predicted"/>
<gene>
    <name evidence="2" type="ORF">PEVE_00018808</name>
</gene>
<evidence type="ECO:0000256" key="1">
    <source>
        <dbReference type="SAM" id="MobiDB-lite"/>
    </source>
</evidence>
<comment type="caution">
    <text evidence="2">The sequence shown here is derived from an EMBL/GenBank/DDBJ whole genome shotgun (WGS) entry which is preliminary data.</text>
</comment>
<reference evidence="2 3" key="1">
    <citation type="submission" date="2022-05" db="EMBL/GenBank/DDBJ databases">
        <authorList>
            <consortium name="Genoscope - CEA"/>
            <person name="William W."/>
        </authorList>
    </citation>
    <scope>NUCLEOTIDE SEQUENCE [LARGE SCALE GENOMIC DNA]</scope>
</reference>
<accession>A0ABN8SB39</accession>